<dbReference type="PIRSF" id="PIRSF001294">
    <property type="entry name" value="K_ATPaseA"/>
    <property type="match status" value="1"/>
</dbReference>
<dbReference type="HAMAP" id="MF_00275">
    <property type="entry name" value="KdpA"/>
    <property type="match status" value="1"/>
</dbReference>
<feature type="transmembrane region" description="Helical" evidence="9">
    <location>
        <begin position="129"/>
        <end position="150"/>
    </location>
</feature>
<feature type="transmembrane region" description="Helical" evidence="9">
    <location>
        <begin position="479"/>
        <end position="508"/>
    </location>
</feature>
<evidence type="ECO:0000256" key="2">
    <source>
        <dbReference type="ARBA" id="ARBA00022475"/>
    </source>
</evidence>
<gene>
    <name evidence="9 10" type="primary">kdpA</name>
    <name evidence="10" type="ORF">AB6A68_11040</name>
</gene>
<evidence type="ECO:0000256" key="9">
    <source>
        <dbReference type="HAMAP-Rule" id="MF_00275"/>
    </source>
</evidence>
<comment type="caution">
    <text evidence="10">The sequence shown here is derived from an EMBL/GenBank/DDBJ whole genome shotgun (WGS) entry which is preliminary data.</text>
</comment>
<comment type="function">
    <text evidence="9">Part of the high-affinity ATP-driven potassium transport (or Kdp) system, which catalyzes the hydrolysis of ATP coupled with the electrogenic transport of potassium into the cytoplasm. This subunit binds the extracellular potassium ions and delivers the ions to the membrane domain of KdpB through an intramembrane tunnel.</text>
</comment>
<keyword evidence="2 9" id="KW-1003">Cell membrane</keyword>
<keyword evidence="1 9" id="KW-0813">Transport</keyword>
<evidence type="ECO:0000256" key="1">
    <source>
        <dbReference type="ARBA" id="ARBA00022448"/>
    </source>
</evidence>
<keyword evidence="4 9" id="KW-0812">Transmembrane</keyword>
<evidence type="ECO:0000256" key="5">
    <source>
        <dbReference type="ARBA" id="ARBA00022958"/>
    </source>
</evidence>
<dbReference type="Pfam" id="PF03814">
    <property type="entry name" value="KdpA"/>
    <property type="match status" value="1"/>
</dbReference>
<feature type="transmembrane region" description="Helical" evidence="9">
    <location>
        <begin position="281"/>
        <end position="300"/>
    </location>
</feature>
<keyword evidence="6 9" id="KW-1133">Transmembrane helix</keyword>
<evidence type="ECO:0000256" key="6">
    <source>
        <dbReference type="ARBA" id="ARBA00022989"/>
    </source>
</evidence>
<proteinExistence type="inferred from homology"/>
<keyword evidence="5 9" id="KW-0630">Potassium</keyword>
<evidence type="ECO:0000256" key="3">
    <source>
        <dbReference type="ARBA" id="ARBA00022538"/>
    </source>
</evidence>
<comment type="similarity">
    <text evidence="9">Belongs to the KdpA family.</text>
</comment>
<evidence type="ECO:0000256" key="4">
    <source>
        <dbReference type="ARBA" id="ARBA00022692"/>
    </source>
</evidence>
<keyword evidence="7 9" id="KW-0406">Ion transport</keyword>
<dbReference type="InterPro" id="IPR004623">
    <property type="entry name" value="KdpA"/>
</dbReference>
<dbReference type="NCBIfam" id="TIGR00680">
    <property type="entry name" value="kdpA"/>
    <property type="match status" value="1"/>
</dbReference>
<keyword evidence="8 9" id="KW-0472">Membrane</keyword>
<accession>A0ABV3Y486</accession>
<evidence type="ECO:0000256" key="7">
    <source>
        <dbReference type="ARBA" id="ARBA00023065"/>
    </source>
</evidence>
<protein>
    <recommendedName>
        <fullName evidence="9">Potassium-transporting ATPase potassium-binding subunit</fullName>
    </recommendedName>
    <alternativeName>
        <fullName evidence="9">ATP phosphohydrolase [potassium-transporting] A chain</fullName>
    </alternativeName>
    <alternativeName>
        <fullName evidence="9">Potassium-binding and translocating subunit A</fullName>
    </alternativeName>
    <alternativeName>
        <fullName evidence="9">Potassium-translocating ATPase A chain</fullName>
    </alternativeName>
</protein>
<organism evidence="10 11">
    <name type="scientific">Ferrimicrobium acidiphilum</name>
    <dbReference type="NCBI Taxonomy" id="121039"/>
    <lineage>
        <taxon>Bacteria</taxon>
        <taxon>Bacillati</taxon>
        <taxon>Actinomycetota</taxon>
        <taxon>Acidimicrobiia</taxon>
        <taxon>Acidimicrobiales</taxon>
        <taxon>Acidimicrobiaceae</taxon>
        <taxon>Ferrimicrobium</taxon>
    </lineage>
</organism>
<evidence type="ECO:0000313" key="11">
    <source>
        <dbReference type="Proteomes" id="UP001560267"/>
    </source>
</evidence>
<keyword evidence="11" id="KW-1185">Reference proteome</keyword>
<keyword evidence="3 9" id="KW-0633">Potassium transport</keyword>
<feature type="transmembrane region" description="Helical" evidence="9">
    <location>
        <begin position="7"/>
        <end position="29"/>
    </location>
</feature>
<evidence type="ECO:0000256" key="8">
    <source>
        <dbReference type="ARBA" id="ARBA00023136"/>
    </source>
</evidence>
<dbReference type="Proteomes" id="UP001560267">
    <property type="component" value="Unassembled WGS sequence"/>
</dbReference>
<feature type="transmembrane region" description="Helical" evidence="9">
    <location>
        <begin position="171"/>
        <end position="189"/>
    </location>
</feature>
<comment type="subcellular location">
    <subcellularLocation>
        <location evidence="9">Cell membrane</location>
        <topology evidence="9">Multi-pass membrane protein</topology>
    </subcellularLocation>
</comment>
<evidence type="ECO:0000313" key="10">
    <source>
        <dbReference type="EMBL" id="MEX6430362.1"/>
    </source>
</evidence>
<name>A0ABV3Y486_9ACTN</name>
<feature type="transmembrane region" description="Helical" evidence="9">
    <location>
        <begin position="252"/>
        <end position="269"/>
    </location>
</feature>
<sequence>MAFVIEVALLVVVLGLIWRYLGAYLVAVYEGHLHFLDWIERPVLRLLGIQRDAEQSWKRYLRSLLVFSVVSLVITYLLLALQGHLPLNPEHLPGVTPALAFNTAVSFVTNTNWQNYSGGVTMSYLSQMVALAVQNFVSASVGVAVAIAVIRGFARKRSGTLGNFWIDTLRGIIYVLLPVSIVMTLVFVWQGAPQTLLGPAHIHNVLNGVHQTILRGPVASQEVIKQLGTNGGGFFNANSAHPFENPTGFTNFLQIVLLLSVPVALTYTFGKMVGNVREGVAVLMAMIILFAGTFAFSLAAEKGGNPAIRAAGITSTRGNMVGKESRFGVDNSVLFNIASTQTSTGSVNSSADSYTPIGGMGMLAGMMYDEISPGGIGSGMYTMLIFAVLTVFIGGLMVGRTPEYVKKKIQRTEIIWASVGVLVMPITVLVFTAITVAIPAGRAAILNHGPHGFSEILYAFTSMGNNNGSAFAGLSSNTAYFNIVGAIVMLIGRFGIIIPVLALAGSLAAKEEVPVSAGTFLTATPMFTGLLVGVILLVGALNFFPAVALGPIAEAVLHGRFF</sequence>
<reference evidence="10 11" key="1">
    <citation type="submission" date="2024-07" db="EMBL/GenBank/DDBJ databases">
        <title>Draft Genome Sequence of Ferrimicrobium acidiphilum Strain YE2023, Isolated from a Pulp of Bioleach Reactor.</title>
        <authorList>
            <person name="Elkina Y.A."/>
            <person name="Bulaeva A.G."/>
            <person name="Beletsky A.V."/>
            <person name="Mardanov A.V."/>
        </authorList>
    </citation>
    <scope>NUCLEOTIDE SEQUENCE [LARGE SCALE GENOMIC DNA]</scope>
    <source>
        <strain evidence="10 11">YE2023</strain>
    </source>
</reference>
<comment type="subunit">
    <text evidence="9">The system is composed of three essential subunits: KdpA, KdpB and KdpC.</text>
</comment>
<feature type="transmembrane region" description="Helical" evidence="9">
    <location>
        <begin position="380"/>
        <end position="402"/>
    </location>
</feature>
<feature type="transmembrane region" description="Helical" evidence="9">
    <location>
        <begin position="520"/>
        <end position="544"/>
    </location>
</feature>
<dbReference type="RefSeq" id="WP_298387751.1">
    <property type="nucleotide sequence ID" value="NZ_JBFSHR010000049.1"/>
</dbReference>
<feature type="transmembrane region" description="Helical" evidence="9">
    <location>
        <begin position="414"/>
        <end position="438"/>
    </location>
</feature>
<dbReference type="PANTHER" id="PTHR30607">
    <property type="entry name" value="POTASSIUM-TRANSPORTING ATPASE A CHAIN"/>
    <property type="match status" value="1"/>
</dbReference>
<dbReference type="PANTHER" id="PTHR30607:SF2">
    <property type="entry name" value="POTASSIUM-TRANSPORTING ATPASE POTASSIUM-BINDING SUBUNIT"/>
    <property type="match status" value="1"/>
</dbReference>
<feature type="transmembrane region" description="Helical" evidence="9">
    <location>
        <begin position="60"/>
        <end position="79"/>
    </location>
</feature>
<dbReference type="EMBL" id="JBFSHR010000049">
    <property type="protein sequence ID" value="MEX6430362.1"/>
    <property type="molecule type" value="Genomic_DNA"/>
</dbReference>